<evidence type="ECO:0000313" key="3">
    <source>
        <dbReference type="EMBL" id="RHA81143.1"/>
    </source>
</evidence>
<dbReference type="Proteomes" id="UP000284598">
    <property type="component" value="Unassembled WGS sequence"/>
</dbReference>
<comment type="caution">
    <text evidence="3">The sequence shown here is derived from an EMBL/GenBank/DDBJ whole genome shotgun (WGS) entry which is preliminary data.</text>
</comment>
<feature type="chain" id="PRO_5038304983" evidence="1">
    <location>
        <begin position="23"/>
        <end position="433"/>
    </location>
</feature>
<dbReference type="InterPro" id="IPR050490">
    <property type="entry name" value="Bact_solute-bd_prot1"/>
</dbReference>
<protein>
    <submittedName>
        <fullName evidence="3">Extracellular solute-binding protein</fullName>
    </submittedName>
</protein>
<dbReference type="EMBL" id="QSFO01000005">
    <property type="protein sequence ID" value="RHA55166.1"/>
    <property type="molecule type" value="Genomic_DNA"/>
</dbReference>
<dbReference type="PANTHER" id="PTHR43649:SF12">
    <property type="entry name" value="DIACETYLCHITOBIOSE BINDING PROTEIN DASA"/>
    <property type="match status" value="1"/>
</dbReference>
<dbReference type="Proteomes" id="UP000286186">
    <property type="component" value="Unassembled WGS sequence"/>
</dbReference>
<organism evidence="3 6">
    <name type="scientific">Eubacterium ventriosum</name>
    <dbReference type="NCBI Taxonomy" id="39496"/>
    <lineage>
        <taxon>Bacteria</taxon>
        <taxon>Bacillati</taxon>
        <taxon>Bacillota</taxon>
        <taxon>Clostridia</taxon>
        <taxon>Eubacteriales</taxon>
        <taxon>Eubacteriaceae</taxon>
        <taxon>Eubacterium</taxon>
    </lineage>
</organism>
<evidence type="ECO:0000313" key="2">
    <source>
        <dbReference type="EMBL" id="RHA55166.1"/>
    </source>
</evidence>
<dbReference type="Gene3D" id="3.40.190.10">
    <property type="entry name" value="Periplasmic binding protein-like II"/>
    <property type="match status" value="2"/>
</dbReference>
<feature type="signal peptide" evidence="1">
    <location>
        <begin position="1"/>
        <end position="22"/>
    </location>
</feature>
<keyword evidence="1" id="KW-0732">Signal</keyword>
<evidence type="ECO:0000313" key="5">
    <source>
        <dbReference type="Proteomes" id="UP000284598"/>
    </source>
</evidence>
<proteinExistence type="predicted"/>
<dbReference type="SUPFAM" id="SSF53850">
    <property type="entry name" value="Periplasmic binding protein-like II"/>
    <property type="match status" value="1"/>
</dbReference>
<dbReference type="AlphaFoldDB" id="A0A413T824"/>
<reference evidence="5 6" key="1">
    <citation type="submission" date="2018-08" db="EMBL/GenBank/DDBJ databases">
        <title>A genome reference for cultivated species of the human gut microbiota.</title>
        <authorList>
            <person name="Zou Y."/>
            <person name="Xue W."/>
            <person name="Luo G."/>
        </authorList>
    </citation>
    <scope>NUCLEOTIDE SEQUENCE [LARGE SCALE GENOMIC DNA]</scope>
    <source>
        <strain evidence="4 7">AM23-22</strain>
        <strain evidence="3 6">AM42-30</strain>
        <strain evidence="2 5">AM43-2</strain>
    </source>
</reference>
<dbReference type="InterPro" id="IPR006059">
    <property type="entry name" value="SBP"/>
</dbReference>
<dbReference type="PROSITE" id="PS51257">
    <property type="entry name" value="PROKAR_LIPOPROTEIN"/>
    <property type="match status" value="1"/>
</dbReference>
<name>A0A413T824_9FIRM</name>
<dbReference type="EMBL" id="QRHR01000001">
    <property type="protein sequence ID" value="RHF90676.1"/>
    <property type="molecule type" value="Genomic_DNA"/>
</dbReference>
<evidence type="ECO:0000313" key="4">
    <source>
        <dbReference type="EMBL" id="RHF90676.1"/>
    </source>
</evidence>
<evidence type="ECO:0000256" key="1">
    <source>
        <dbReference type="SAM" id="SignalP"/>
    </source>
</evidence>
<accession>A0A413T824</accession>
<sequence length="433" mass="47668">MNMRKKLLSVALCATMVAGLLAGCGSSSKSDKASSDSKGSVYWLNFKPEADEALQGIAKTYEKENGVKVKVVTAASGNYNSTLTSEMGKSAAPTLFVVGNQAAVKTWDDYCIDLKDTDVYKELSTDAFNLKDENGKVASMGYCYESYGIIVNKKLLKKAGYEITDIKDFASLKSVAEDIHKRADKLGFDAFTSSGMDDASSWRFTGHLANMSLFYEGRDDGWKEAPAEIKGTYLDNFKNVWDLYINNSKYDKKTLATGGYDAEAEFKKGEAVFYQNGTWEYDALKKSISDDDMQMIPIYCGVEGEEKAGLCSGTENCWAVNAKASKADQKATLEFMKWLVTSKEGTKVMAEQFGAIPYKKAADSGNVFLKNANDLLEAGNYNVDWAFNYTPNVDEWRASLVAAMNKYDAGGSWDDVKTAFVQGWATQYKAANK</sequence>
<dbReference type="Proteomes" id="UP000285740">
    <property type="component" value="Unassembled WGS sequence"/>
</dbReference>
<dbReference type="Pfam" id="PF13416">
    <property type="entry name" value="SBP_bac_8"/>
    <property type="match status" value="1"/>
</dbReference>
<dbReference type="EMBL" id="QSFV01000008">
    <property type="protein sequence ID" value="RHA81143.1"/>
    <property type="molecule type" value="Genomic_DNA"/>
</dbReference>
<evidence type="ECO:0000313" key="6">
    <source>
        <dbReference type="Proteomes" id="UP000285740"/>
    </source>
</evidence>
<evidence type="ECO:0000313" key="7">
    <source>
        <dbReference type="Proteomes" id="UP000286186"/>
    </source>
</evidence>
<gene>
    <name evidence="4" type="ORF">DW652_00210</name>
    <name evidence="3" type="ORF">DW918_04370</name>
    <name evidence="2" type="ORF">DW929_05305</name>
</gene>
<dbReference type="PANTHER" id="PTHR43649">
    <property type="entry name" value="ARABINOSE-BINDING PROTEIN-RELATED"/>
    <property type="match status" value="1"/>
</dbReference>